<comment type="caution">
    <text evidence="1">The sequence shown here is derived from an EMBL/GenBank/DDBJ whole genome shotgun (WGS) entry which is preliminary data.</text>
</comment>
<dbReference type="InterPro" id="IPR014825">
    <property type="entry name" value="DNA_alkylation"/>
</dbReference>
<dbReference type="CDD" id="cd06561">
    <property type="entry name" value="AlkD_like"/>
    <property type="match status" value="1"/>
</dbReference>
<evidence type="ECO:0000313" key="1">
    <source>
        <dbReference type="EMBL" id="MFD0748715.1"/>
    </source>
</evidence>
<protein>
    <submittedName>
        <fullName evidence="1">DNA alkylation repair protein</fullName>
    </submittedName>
</protein>
<dbReference type="SUPFAM" id="SSF48371">
    <property type="entry name" value="ARM repeat"/>
    <property type="match status" value="1"/>
</dbReference>
<dbReference type="EMBL" id="JBHTHU010000001">
    <property type="protein sequence ID" value="MFD0748715.1"/>
    <property type="molecule type" value="Genomic_DNA"/>
</dbReference>
<gene>
    <name evidence="1" type="ORF">ACFQZS_01085</name>
</gene>
<sequence>MNASTVIEKLKEISSPVYREGMLRFGIENSKALGVKVPALRKLAKEIKKDHQLAQQLWETEIHEARLLATMIADPKQVTEKQFDKWVLDFETWDVCDQACGNLFDQTPFAIEKALDYSAREEEFVKRAGFVLMAELAVHDKKADDLVFIQFFPIIEREAWDERNFVKKAVNWALRQIGKRNNTLKPLAIATAERILQQNSKPAKWIANDALRELRNR</sequence>
<reference evidence="2" key="1">
    <citation type="journal article" date="2019" name="Int. J. Syst. Evol. Microbiol.">
        <title>The Global Catalogue of Microorganisms (GCM) 10K type strain sequencing project: providing services to taxonomists for standard genome sequencing and annotation.</title>
        <authorList>
            <consortium name="The Broad Institute Genomics Platform"/>
            <consortium name="The Broad Institute Genome Sequencing Center for Infectious Disease"/>
            <person name="Wu L."/>
            <person name="Ma J."/>
        </authorList>
    </citation>
    <scope>NUCLEOTIDE SEQUENCE [LARGE SCALE GENOMIC DNA]</scope>
    <source>
        <strain evidence="2">CCUG 63418</strain>
    </source>
</reference>
<dbReference type="Proteomes" id="UP001596958">
    <property type="component" value="Unassembled WGS sequence"/>
</dbReference>
<accession>A0ABW2YVX7</accession>
<keyword evidence="2" id="KW-1185">Reference proteome</keyword>
<proteinExistence type="predicted"/>
<dbReference type="PANTHER" id="PTHR41291:SF1">
    <property type="entry name" value="DNA ALKYLATION REPAIR PROTEIN"/>
    <property type="match status" value="1"/>
</dbReference>
<evidence type="ECO:0000313" key="2">
    <source>
        <dbReference type="Proteomes" id="UP001596958"/>
    </source>
</evidence>
<dbReference type="Pfam" id="PF08713">
    <property type="entry name" value="DNA_alkylation"/>
    <property type="match status" value="1"/>
</dbReference>
<dbReference type="RefSeq" id="WP_377096379.1">
    <property type="nucleotide sequence ID" value="NZ_JBHTHU010000001.1"/>
</dbReference>
<organism evidence="1 2">
    <name type="scientific">Mucilaginibacter calamicampi</name>
    <dbReference type="NCBI Taxonomy" id="1302352"/>
    <lineage>
        <taxon>Bacteria</taxon>
        <taxon>Pseudomonadati</taxon>
        <taxon>Bacteroidota</taxon>
        <taxon>Sphingobacteriia</taxon>
        <taxon>Sphingobacteriales</taxon>
        <taxon>Sphingobacteriaceae</taxon>
        <taxon>Mucilaginibacter</taxon>
    </lineage>
</organism>
<dbReference type="Gene3D" id="1.25.10.90">
    <property type="match status" value="1"/>
</dbReference>
<dbReference type="PANTHER" id="PTHR41291">
    <property type="entry name" value="DNA ALKYLATION REPAIR PROTEIN"/>
    <property type="match status" value="1"/>
</dbReference>
<dbReference type="InterPro" id="IPR016024">
    <property type="entry name" value="ARM-type_fold"/>
</dbReference>
<name>A0ABW2YVX7_9SPHI</name>